<keyword evidence="3" id="KW-1185">Reference proteome</keyword>
<sequence length="281" mass="30689">MHEPPVLLTPLVPNTQNPHLFDAALYKRAAVEYARIEEEYKRTCKLPSVPPPATSTMSADADPGGDKAPCIPPPPSERLLDDPTVWLLNSRSLQSKPARYCVQAEWAATYCSAEFPIPAEQPCPSSDARSEDSYAPSEYTLDAEDDMSLPSNDTYATDRSAPDSEWEIDEDKLEVFKLEALQAAESSSTALLSAPDALPQTSLASPASDASPQVPPASPAPTARPSLSMRAAERCARKRKAQKMKKGTDTAFEPFLSYQYRKAPTVTQAAELQTHIMNTYL</sequence>
<gene>
    <name evidence="2" type="ORF">SCHCODRAFT_114905</name>
</gene>
<dbReference type="Proteomes" id="UP000007431">
    <property type="component" value="Unassembled WGS sequence"/>
</dbReference>
<feature type="non-terminal residue" evidence="2">
    <location>
        <position position="281"/>
    </location>
</feature>
<evidence type="ECO:0000313" key="2">
    <source>
        <dbReference type="EMBL" id="EFI91138.1"/>
    </source>
</evidence>
<reference evidence="2 3" key="1">
    <citation type="journal article" date="2010" name="Nat. Biotechnol.">
        <title>Genome sequence of the model mushroom Schizophyllum commune.</title>
        <authorList>
            <person name="Ohm R.A."/>
            <person name="de Jong J.F."/>
            <person name="Lugones L.G."/>
            <person name="Aerts A."/>
            <person name="Kothe E."/>
            <person name="Stajich J.E."/>
            <person name="de Vries R.P."/>
            <person name="Record E."/>
            <person name="Levasseur A."/>
            <person name="Baker S.E."/>
            <person name="Bartholomew K.A."/>
            <person name="Coutinho P.M."/>
            <person name="Erdmann S."/>
            <person name="Fowler T.J."/>
            <person name="Gathman A.C."/>
            <person name="Lombard V."/>
            <person name="Henrissat B."/>
            <person name="Knabe N."/>
            <person name="Kuees U."/>
            <person name="Lilly W.W."/>
            <person name="Lindquist E."/>
            <person name="Lucas S."/>
            <person name="Magnuson J.K."/>
            <person name="Piumi F."/>
            <person name="Raudaskoski M."/>
            <person name="Salamov A."/>
            <person name="Schmutz J."/>
            <person name="Schwarze F.W.M.R."/>
            <person name="vanKuyk P.A."/>
            <person name="Horton J.S."/>
            <person name="Grigoriev I.V."/>
            <person name="Woesten H.A.B."/>
        </authorList>
    </citation>
    <scope>NUCLEOTIDE SEQUENCE [LARGE SCALE GENOMIC DNA]</scope>
    <source>
        <strain evidence="3">H4-8 / FGSC 9210</strain>
    </source>
</reference>
<dbReference type="AlphaFoldDB" id="D8QM40"/>
<evidence type="ECO:0000256" key="1">
    <source>
        <dbReference type="SAM" id="MobiDB-lite"/>
    </source>
</evidence>
<dbReference type="GeneID" id="9588624"/>
<dbReference type="RefSeq" id="XP_003026041.1">
    <property type="nucleotide sequence ID" value="XM_003025995.1"/>
</dbReference>
<dbReference type="HOGENOM" id="CLU_990972_0_0_1"/>
<dbReference type="KEGG" id="scm:SCHCO_01176992"/>
<dbReference type="InParanoid" id="D8QM40"/>
<dbReference type="EMBL" id="GL377319">
    <property type="protein sequence ID" value="EFI91138.1"/>
    <property type="molecule type" value="Genomic_DNA"/>
</dbReference>
<name>D8QM40_SCHCM</name>
<feature type="region of interest" description="Disordered" evidence="1">
    <location>
        <begin position="47"/>
        <end position="68"/>
    </location>
</feature>
<evidence type="ECO:0000313" key="3">
    <source>
        <dbReference type="Proteomes" id="UP000007431"/>
    </source>
</evidence>
<feature type="compositionally biased region" description="Low complexity" evidence="1">
    <location>
        <begin position="220"/>
        <end position="229"/>
    </location>
</feature>
<organism evidence="3">
    <name type="scientific">Schizophyllum commune (strain H4-8 / FGSC 9210)</name>
    <name type="common">Split gill fungus</name>
    <dbReference type="NCBI Taxonomy" id="578458"/>
    <lineage>
        <taxon>Eukaryota</taxon>
        <taxon>Fungi</taxon>
        <taxon>Dikarya</taxon>
        <taxon>Basidiomycota</taxon>
        <taxon>Agaricomycotina</taxon>
        <taxon>Agaricomycetes</taxon>
        <taxon>Agaricomycetidae</taxon>
        <taxon>Agaricales</taxon>
        <taxon>Schizophyllaceae</taxon>
        <taxon>Schizophyllum</taxon>
    </lineage>
</organism>
<dbReference type="VEuPathDB" id="FungiDB:SCHCODRAFT_01176992"/>
<accession>D8QM40</accession>
<proteinExistence type="predicted"/>
<protein>
    <submittedName>
        <fullName evidence="2">Uncharacterized protein</fullName>
    </submittedName>
</protein>
<feature type="region of interest" description="Disordered" evidence="1">
    <location>
        <begin position="200"/>
        <end position="229"/>
    </location>
</feature>
<feature type="region of interest" description="Disordered" evidence="1">
    <location>
        <begin position="141"/>
        <end position="166"/>
    </location>
</feature>